<feature type="domain" description="Glycosyltransferase subfamily 4-like N-terminal" evidence="2">
    <location>
        <begin position="60"/>
        <end position="190"/>
    </location>
</feature>
<dbReference type="InterPro" id="IPR001296">
    <property type="entry name" value="Glyco_trans_1"/>
</dbReference>
<dbReference type="GO" id="GO:0016757">
    <property type="term" value="F:glycosyltransferase activity"/>
    <property type="evidence" value="ECO:0007669"/>
    <property type="project" value="InterPro"/>
</dbReference>
<dbReference type="InterPro" id="IPR050194">
    <property type="entry name" value="Glycosyltransferase_grp1"/>
</dbReference>
<evidence type="ECO:0000259" key="2">
    <source>
        <dbReference type="Pfam" id="PF13439"/>
    </source>
</evidence>
<dbReference type="PANTHER" id="PTHR45947:SF3">
    <property type="entry name" value="SULFOQUINOVOSYL TRANSFERASE SQD2"/>
    <property type="match status" value="1"/>
</dbReference>
<dbReference type="Proteomes" id="UP000177310">
    <property type="component" value="Unassembled WGS sequence"/>
</dbReference>
<organism evidence="3 4">
    <name type="scientific">Candidatus Buchananbacteria bacterium RIFCSPHIGHO2_02_FULL_56_16</name>
    <dbReference type="NCBI Taxonomy" id="1797542"/>
    <lineage>
        <taxon>Bacteria</taxon>
        <taxon>Candidatus Buchananiibacteriota</taxon>
    </lineage>
</organism>
<dbReference type="AlphaFoldDB" id="A0A1G1YDD4"/>
<dbReference type="EMBL" id="MHIL01000039">
    <property type="protein sequence ID" value="OGY49836.1"/>
    <property type="molecule type" value="Genomic_DNA"/>
</dbReference>
<comment type="caution">
    <text evidence="3">The sequence shown here is derived from an EMBL/GenBank/DDBJ whole genome shotgun (WGS) entry which is preliminary data.</text>
</comment>
<name>A0A1G1YDD4_9BACT</name>
<accession>A0A1G1YDD4</accession>
<reference evidence="3 4" key="1">
    <citation type="journal article" date="2016" name="Nat. Commun.">
        <title>Thousands of microbial genomes shed light on interconnected biogeochemical processes in an aquifer system.</title>
        <authorList>
            <person name="Anantharaman K."/>
            <person name="Brown C.T."/>
            <person name="Hug L.A."/>
            <person name="Sharon I."/>
            <person name="Castelle C.J."/>
            <person name="Probst A.J."/>
            <person name="Thomas B.C."/>
            <person name="Singh A."/>
            <person name="Wilkins M.J."/>
            <person name="Karaoz U."/>
            <person name="Brodie E.L."/>
            <person name="Williams K.H."/>
            <person name="Hubbard S.S."/>
            <person name="Banfield J.F."/>
        </authorList>
    </citation>
    <scope>NUCLEOTIDE SEQUENCE [LARGE SCALE GENOMIC DNA]</scope>
</reference>
<dbReference type="STRING" id="1797542.A3J59_01700"/>
<proteinExistence type="predicted"/>
<evidence type="ECO:0008006" key="5">
    <source>
        <dbReference type="Google" id="ProtNLM"/>
    </source>
</evidence>
<dbReference type="Pfam" id="PF13439">
    <property type="entry name" value="Glyco_transf_4"/>
    <property type="match status" value="1"/>
</dbReference>
<feature type="domain" description="Glycosyl transferase family 1" evidence="1">
    <location>
        <begin position="198"/>
        <end position="327"/>
    </location>
</feature>
<dbReference type="Gene3D" id="3.40.50.2000">
    <property type="entry name" value="Glycogen Phosphorylase B"/>
    <property type="match status" value="2"/>
</dbReference>
<dbReference type="PANTHER" id="PTHR45947">
    <property type="entry name" value="SULFOQUINOVOSYL TRANSFERASE SQD2"/>
    <property type="match status" value="1"/>
</dbReference>
<evidence type="ECO:0000259" key="1">
    <source>
        <dbReference type="Pfam" id="PF00534"/>
    </source>
</evidence>
<dbReference type="InterPro" id="IPR028098">
    <property type="entry name" value="Glyco_trans_4-like_N"/>
</dbReference>
<protein>
    <recommendedName>
        <fullName evidence="5">Glycosyl transferase family 1 domain-containing protein</fullName>
    </recommendedName>
</protein>
<gene>
    <name evidence="3" type="ORF">A3J59_01700</name>
</gene>
<sequence>MKLALIHDHLIQEGGAEQVLAAFQKIWPQAPTYTLLYNPATLSSVFAQKDIRTSFLQHWPGALRHYQWFLPLMPLATESYDLMDYDVVLSSCSALAKGVITRSNTLHVCYCHTPTRYLWSDTHRYVEELKYNWLVKKIVPLSLHRLRAWDQLAAQRVDLFVANSKNVADRIKKYYRRDSTVIHPPVQTDRLHIAPVVDRYFLTGGRLVAYKRFDLAIRAFNRLGIPLKIFGEGPEEKNLRALAKPNVAFVGRLDPEALAELYSQAVAFINPQIEDFGITAVESMAAGRPVIAFAAGGARETVVENKTGTFFDEQSWEALADTVVRFKPETFNPQLIKQYAEQFSVGRFKNEITSLVDREWQRLKNGQIRCGPW</sequence>
<evidence type="ECO:0000313" key="4">
    <source>
        <dbReference type="Proteomes" id="UP000177310"/>
    </source>
</evidence>
<evidence type="ECO:0000313" key="3">
    <source>
        <dbReference type="EMBL" id="OGY49836.1"/>
    </source>
</evidence>
<dbReference type="SUPFAM" id="SSF53756">
    <property type="entry name" value="UDP-Glycosyltransferase/glycogen phosphorylase"/>
    <property type="match status" value="1"/>
</dbReference>
<dbReference type="Pfam" id="PF00534">
    <property type="entry name" value="Glycos_transf_1"/>
    <property type="match status" value="1"/>
</dbReference>